<organism evidence="2 3">
    <name type="scientific">Amycolatopsis bullii</name>
    <dbReference type="NCBI Taxonomy" id="941987"/>
    <lineage>
        <taxon>Bacteria</taxon>
        <taxon>Bacillati</taxon>
        <taxon>Actinomycetota</taxon>
        <taxon>Actinomycetes</taxon>
        <taxon>Pseudonocardiales</taxon>
        <taxon>Pseudonocardiaceae</taxon>
        <taxon>Amycolatopsis</taxon>
    </lineage>
</organism>
<dbReference type="EMBL" id="BNAW01000001">
    <property type="protein sequence ID" value="GHF91040.1"/>
    <property type="molecule type" value="Genomic_DNA"/>
</dbReference>
<reference evidence="3" key="1">
    <citation type="journal article" date="2019" name="Int. J. Syst. Evol. Microbiol.">
        <title>The Global Catalogue of Microorganisms (GCM) 10K type strain sequencing project: providing services to taxonomists for standard genome sequencing and annotation.</title>
        <authorList>
            <consortium name="The Broad Institute Genomics Platform"/>
            <consortium name="The Broad Institute Genome Sequencing Center for Infectious Disease"/>
            <person name="Wu L."/>
            <person name="Ma J."/>
        </authorList>
    </citation>
    <scope>NUCLEOTIDE SEQUENCE [LARGE SCALE GENOMIC DNA]</scope>
    <source>
        <strain evidence="3">CGMCC 4.7680</strain>
    </source>
</reference>
<evidence type="ECO:0000259" key="1">
    <source>
        <dbReference type="Pfam" id="PF13649"/>
    </source>
</evidence>
<dbReference type="GO" id="GO:0032259">
    <property type="term" value="P:methylation"/>
    <property type="evidence" value="ECO:0007669"/>
    <property type="project" value="UniProtKB-KW"/>
</dbReference>
<dbReference type="Pfam" id="PF13649">
    <property type="entry name" value="Methyltransf_25"/>
    <property type="match status" value="1"/>
</dbReference>
<dbReference type="InterPro" id="IPR029063">
    <property type="entry name" value="SAM-dependent_MTases_sf"/>
</dbReference>
<dbReference type="InterPro" id="IPR041698">
    <property type="entry name" value="Methyltransf_25"/>
</dbReference>
<keyword evidence="3" id="KW-1185">Reference proteome</keyword>
<dbReference type="SUPFAM" id="SSF53335">
    <property type="entry name" value="S-adenosyl-L-methionine-dependent methyltransferases"/>
    <property type="match status" value="1"/>
</dbReference>
<evidence type="ECO:0000313" key="3">
    <source>
        <dbReference type="Proteomes" id="UP000649955"/>
    </source>
</evidence>
<name>A0ABQ3JY62_9PSEU</name>
<accession>A0ABQ3JY62</accession>
<keyword evidence="2" id="KW-0808">Transferase</keyword>
<dbReference type="PANTHER" id="PTHR43591">
    <property type="entry name" value="METHYLTRANSFERASE"/>
    <property type="match status" value="1"/>
</dbReference>
<keyword evidence="2" id="KW-0489">Methyltransferase</keyword>
<dbReference type="CDD" id="cd02440">
    <property type="entry name" value="AdoMet_MTases"/>
    <property type="match status" value="1"/>
</dbReference>
<dbReference type="Proteomes" id="UP000649955">
    <property type="component" value="Unassembled WGS sequence"/>
</dbReference>
<comment type="caution">
    <text evidence="2">The sequence shown here is derived from an EMBL/GenBank/DDBJ whole genome shotgun (WGS) entry which is preliminary data.</text>
</comment>
<dbReference type="GO" id="GO:0008168">
    <property type="term" value="F:methyltransferase activity"/>
    <property type="evidence" value="ECO:0007669"/>
    <property type="project" value="UniProtKB-KW"/>
</dbReference>
<protein>
    <submittedName>
        <fullName evidence="2">Type 11 methyltransferase</fullName>
    </submittedName>
</protein>
<proteinExistence type="predicted"/>
<feature type="domain" description="Methyltransferase" evidence="1">
    <location>
        <begin position="54"/>
        <end position="138"/>
    </location>
</feature>
<sequence>MDRRAPGRYTGKVTSYDAIADWYETTLVPSWRADPLEFGPMLRDLLGPGTGACLELGCGTGAHAERIRQLGRTPLGVDVSAGMLRHAAARLPVVRGDAGALPITTGALPAVVAIMVHTDMPAYPAVLREAARVLAPGGVFVHIGVHPCFCGGFADRTDGRAVVIRPGYREHGWTMESWTDQGLRDKVGATHRPLPALLGAVLDAGLVFERFAEGGAPTPTVFAWRARKPCAERPHR</sequence>
<evidence type="ECO:0000313" key="2">
    <source>
        <dbReference type="EMBL" id="GHF91040.1"/>
    </source>
</evidence>
<dbReference type="Gene3D" id="3.40.50.150">
    <property type="entry name" value="Vaccinia Virus protein VP39"/>
    <property type="match status" value="1"/>
</dbReference>
<gene>
    <name evidence="2" type="ORF">GCM10017567_01380</name>
</gene>